<gene>
    <name evidence="3" type="ORF">SAMN06265337_0930</name>
</gene>
<reference evidence="4" key="1">
    <citation type="submission" date="2017-06" db="EMBL/GenBank/DDBJ databases">
        <authorList>
            <person name="Varghese N."/>
            <person name="Submissions S."/>
        </authorList>
    </citation>
    <scope>NUCLEOTIDE SEQUENCE [LARGE SCALE GENOMIC DNA]</scope>
    <source>
        <strain evidence="4">DSM 11116</strain>
    </source>
</reference>
<keyword evidence="4" id="KW-1185">Reference proteome</keyword>
<evidence type="ECO:0000256" key="1">
    <source>
        <dbReference type="SAM" id="MobiDB-lite"/>
    </source>
</evidence>
<feature type="transmembrane region" description="Helical" evidence="2">
    <location>
        <begin position="109"/>
        <end position="128"/>
    </location>
</feature>
<feature type="region of interest" description="Disordered" evidence="1">
    <location>
        <begin position="19"/>
        <end position="40"/>
    </location>
</feature>
<keyword evidence="2" id="KW-0812">Transmembrane</keyword>
<dbReference type="EMBL" id="FYEW01000001">
    <property type="protein sequence ID" value="SNC63691.1"/>
    <property type="molecule type" value="Genomic_DNA"/>
</dbReference>
<dbReference type="AlphaFoldDB" id="A0A212TCZ7"/>
<feature type="transmembrane region" description="Helical" evidence="2">
    <location>
        <begin position="134"/>
        <end position="152"/>
    </location>
</feature>
<evidence type="ECO:0000313" key="3">
    <source>
        <dbReference type="EMBL" id="SNC63691.1"/>
    </source>
</evidence>
<protein>
    <submittedName>
        <fullName evidence="3">Uncharacterized protein</fullName>
    </submittedName>
</protein>
<sequence>MYMVPGLLGGGASFVMPDTPPLLPDAAPEEQPGNDMPSLSTLPGLAGTAASSSIPELGFQLLPPPAPEVFPLVRSEDGRMALTNEALEVDGQTVGWRELEAVDVQPVRWLLWFLLGGFTLAGFMLAFLQNWLRTIPAAAGMAAGALLLAFGARGSNRWRLHRPGREVAYFALPGAARSWQQLAAEANRRIRQRHDEAAASTTYWMQRATWPPAAPGSLPTTEDGF</sequence>
<proteinExistence type="predicted"/>
<keyword evidence="2" id="KW-0472">Membrane</keyword>
<accession>A0A212TCZ7</accession>
<keyword evidence="2" id="KW-1133">Transmembrane helix</keyword>
<name>A0A212TCZ7_9BACT</name>
<dbReference type="Proteomes" id="UP000198131">
    <property type="component" value="Unassembled WGS sequence"/>
</dbReference>
<organism evidence="3 4">
    <name type="scientific">Hymenobacter gelipurpurascens</name>
    <dbReference type="NCBI Taxonomy" id="89968"/>
    <lineage>
        <taxon>Bacteria</taxon>
        <taxon>Pseudomonadati</taxon>
        <taxon>Bacteroidota</taxon>
        <taxon>Cytophagia</taxon>
        <taxon>Cytophagales</taxon>
        <taxon>Hymenobacteraceae</taxon>
        <taxon>Hymenobacter</taxon>
    </lineage>
</organism>
<evidence type="ECO:0000313" key="4">
    <source>
        <dbReference type="Proteomes" id="UP000198131"/>
    </source>
</evidence>
<evidence type="ECO:0000256" key="2">
    <source>
        <dbReference type="SAM" id="Phobius"/>
    </source>
</evidence>